<protein>
    <recommendedName>
        <fullName evidence="4">Thioredoxin</fullName>
    </recommendedName>
</protein>
<dbReference type="SUPFAM" id="SSF52833">
    <property type="entry name" value="Thioredoxin-like"/>
    <property type="match status" value="1"/>
</dbReference>
<dbReference type="InterPro" id="IPR046698">
    <property type="entry name" value="PedC-like"/>
</dbReference>
<name>A0A7G9GJ76_9FIRM</name>
<sequence length="145" mass="17031">MKKRWMSIFLCLMLLTGCSGYERDDSPGYITYITLNDMKQMMEDKNEFVIAFTQSLCGYCQDFHKLFSEYSKNHHVIIYEVLLDNESGTPNENRKLIQEYFPGFDTTPGIFYAKDGKVYDQLSNVKITEEVFDNWVQKNQLDGKE</sequence>
<keyword evidence="3" id="KW-1185">Reference proteome</keyword>
<feature type="chain" id="PRO_5038558620" description="Thioredoxin" evidence="1">
    <location>
        <begin position="22"/>
        <end position="145"/>
    </location>
</feature>
<gene>
    <name evidence="2" type="ORF">H9Q80_11250</name>
</gene>
<dbReference type="PROSITE" id="PS51257">
    <property type="entry name" value="PROKAR_LIPOPROTEIN"/>
    <property type="match status" value="1"/>
</dbReference>
<feature type="signal peptide" evidence="1">
    <location>
        <begin position="1"/>
        <end position="21"/>
    </location>
</feature>
<evidence type="ECO:0008006" key="4">
    <source>
        <dbReference type="Google" id="ProtNLM"/>
    </source>
</evidence>
<dbReference type="KEGG" id="ehn:H9Q80_11250"/>
<dbReference type="InterPro" id="IPR036249">
    <property type="entry name" value="Thioredoxin-like_sf"/>
</dbReference>
<dbReference type="RefSeq" id="WP_117454202.1">
    <property type="nucleotide sequence ID" value="NZ_CP060636.1"/>
</dbReference>
<dbReference type="EMBL" id="CP060636">
    <property type="protein sequence ID" value="QNM10858.1"/>
    <property type="molecule type" value="Genomic_DNA"/>
</dbReference>
<evidence type="ECO:0000256" key="1">
    <source>
        <dbReference type="SAM" id="SignalP"/>
    </source>
</evidence>
<reference evidence="2 3" key="1">
    <citation type="submission" date="2020-08" db="EMBL/GenBank/DDBJ databases">
        <authorList>
            <person name="Liu C."/>
            <person name="Sun Q."/>
        </authorList>
    </citation>
    <scope>NUCLEOTIDE SEQUENCE [LARGE SCALE GENOMIC DNA]</scope>
    <source>
        <strain evidence="2 3">NSJ-61</strain>
    </source>
</reference>
<proteinExistence type="predicted"/>
<dbReference type="Gene3D" id="3.40.30.10">
    <property type="entry name" value="Glutaredoxin"/>
    <property type="match status" value="1"/>
</dbReference>
<evidence type="ECO:0000313" key="3">
    <source>
        <dbReference type="Proteomes" id="UP000515856"/>
    </source>
</evidence>
<evidence type="ECO:0000313" key="2">
    <source>
        <dbReference type="EMBL" id="QNM10858.1"/>
    </source>
</evidence>
<organism evidence="2 3">
    <name type="scientific">[Eubacterium] hominis</name>
    <dbReference type="NCBI Taxonomy" id="2764325"/>
    <lineage>
        <taxon>Bacteria</taxon>
        <taxon>Bacillati</taxon>
        <taxon>Bacillota</taxon>
        <taxon>Erysipelotrichia</taxon>
        <taxon>Erysipelotrichales</taxon>
        <taxon>Erysipelotrichaceae</taxon>
        <taxon>Amedibacillus</taxon>
    </lineage>
</organism>
<dbReference type="AlphaFoldDB" id="A0A7G9GJ76"/>
<accession>A0A7G9GJ76</accession>
<dbReference type="Pfam" id="PF20207">
    <property type="entry name" value="DUF6568"/>
    <property type="match status" value="1"/>
</dbReference>
<dbReference type="Proteomes" id="UP000515856">
    <property type="component" value="Chromosome"/>
</dbReference>
<keyword evidence="1" id="KW-0732">Signal</keyword>